<name>D3PL72_MEIRD</name>
<dbReference type="Proteomes" id="UP000013026">
    <property type="component" value="Chromosome"/>
</dbReference>
<sequence>MIAFGLLFVLVVAVVWLGPENTFWQAVFLAALAVAIGLWISTALNTLRRK</sequence>
<evidence type="ECO:0000313" key="4">
    <source>
        <dbReference type="Proteomes" id="UP000006655"/>
    </source>
</evidence>
<keyword evidence="1" id="KW-0472">Membrane</keyword>
<evidence type="ECO:0000313" key="5">
    <source>
        <dbReference type="Proteomes" id="UP000013026"/>
    </source>
</evidence>
<dbReference type="EMBL" id="CP001743">
    <property type="protein sequence ID" value="ADD26968.1"/>
    <property type="molecule type" value="Genomic_DNA"/>
</dbReference>
<reference evidence="3" key="2">
    <citation type="submission" date="2013-04" db="EMBL/GenBank/DDBJ databases">
        <title>Non-Hybrid, Finished Microbial Genome Assemblies from Long-Read SMRT Sequencing Data.</title>
        <authorList>
            <person name="Klammer A."/>
            <person name="Drake J."/>
            <person name="Heiner C."/>
            <person name="Clum A."/>
            <person name="Copeland A."/>
            <person name="Huddleston J."/>
            <person name="Eichler E."/>
            <person name="Turner S.W."/>
        </authorList>
    </citation>
    <scope>NUCLEOTIDE SEQUENCE</scope>
    <source>
        <strain evidence="3">DSM 1279</strain>
    </source>
</reference>
<evidence type="ECO:0000256" key="1">
    <source>
        <dbReference type="SAM" id="Phobius"/>
    </source>
</evidence>
<accession>D3PL72</accession>
<gene>
    <name evidence="2" type="ordered locus">Mrub_0188</name>
    <name evidence="3" type="ORF">K649_00550</name>
</gene>
<feature type="transmembrane region" description="Helical" evidence="1">
    <location>
        <begin position="27"/>
        <end position="47"/>
    </location>
</feature>
<organism evidence="3 5">
    <name type="scientific">Meiothermus ruber (strain ATCC 35948 / DSM 1279 / VKM B-1258 / 21)</name>
    <name type="common">Thermus ruber</name>
    <dbReference type="NCBI Taxonomy" id="504728"/>
    <lineage>
        <taxon>Bacteria</taxon>
        <taxon>Thermotogati</taxon>
        <taxon>Deinococcota</taxon>
        <taxon>Deinococci</taxon>
        <taxon>Thermales</taxon>
        <taxon>Thermaceae</taxon>
        <taxon>Meiothermus</taxon>
    </lineage>
</organism>
<reference evidence="2 4" key="1">
    <citation type="journal article" date="2010" name="Stand. Genomic Sci.">
        <title>Complete genome sequence of Meiothermus ruber type strain (21).</title>
        <authorList>
            <person name="Tindall B.J."/>
            <person name="Sikorski J."/>
            <person name="Lucas S."/>
            <person name="Goltsman E."/>
            <person name="Copeland A."/>
            <person name="Glavina Del Rio T."/>
            <person name="Nolan M."/>
            <person name="Tice H."/>
            <person name="Cheng J.F."/>
            <person name="Han C."/>
            <person name="Pitluck S."/>
            <person name="Liolios K."/>
            <person name="Ivanova N."/>
            <person name="Mavromatis K."/>
            <person name="Ovchinnikova G."/>
            <person name="Pati A."/>
            <person name="Fahnrich R."/>
            <person name="Goodwin L."/>
            <person name="Chen A."/>
            <person name="Palaniappan K."/>
            <person name="Land M."/>
            <person name="Hauser L."/>
            <person name="Chang Y.J."/>
            <person name="Jeffries C.D."/>
            <person name="Rohde M."/>
            <person name="Goker M."/>
            <person name="Woyke T."/>
            <person name="Bristow J."/>
            <person name="Eisen J.A."/>
            <person name="Markowitz V."/>
            <person name="Hugenholtz P."/>
            <person name="Kyrpides N.C."/>
            <person name="Klenk H.P."/>
            <person name="Lapidus A."/>
        </authorList>
    </citation>
    <scope>NUCLEOTIDE SEQUENCE [LARGE SCALE GENOMIC DNA]</scope>
    <source>
        <strain evidence="4">ATCC 35948 / DSM 1279 / VKM B-1258 / 21</strain>
        <strain evidence="2">DSM 1279</strain>
    </source>
</reference>
<keyword evidence="4" id="KW-1185">Reference proteome</keyword>
<keyword evidence="1" id="KW-1133">Transmembrane helix</keyword>
<dbReference type="PATRIC" id="fig|504728.9.peg.116"/>
<dbReference type="STRING" id="504728.K649_00550"/>
<dbReference type="Proteomes" id="UP000006655">
    <property type="component" value="Chromosome"/>
</dbReference>
<protein>
    <submittedName>
        <fullName evidence="3">Uncharacterized protein</fullName>
    </submittedName>
</protein>
<reference evidence="3 5" key="3">
    <citation type="submission" date="2013-04" db="EMBL/GenBank/DDBJ databases">
        <authorList>
            <person name="Chin J."/>
            <person name="Alexander D.H."/>
            <person name="Marks P."/>
            <person name="Korlach J."/>
            <person name="Clum A."/>
            <person name="Copeland A."/>
        </authorList>
    </citation>
    <scope>NUCLEOTIDE SEQUENCE [LARGE SCALE GENOMIC DNA]</scope>
    <source>
        <strain evidence="5">ATCC 35948 / DSM 1279 / VKM B-1258 / 21</strain>
        <strain evidence="3">DSM 1279</strain>
    </source>
</reference>
<dbReference type="KEGG" id="mrb:Mrub_0188"/>
<evidence type="ECO:0000313" key="2">
    <source>
        <dbReference type="EMBL" id="ADD26968.1"/>
    </source>
</evidence>
<proteinExistence type="predicted"/>
<dbReference type="AlphaFoldDB" id="D3PL72"/>
<keyword evidence="1" id="KW-0812">Transmembrane</keyword>
<evidence type="ECO:0000313" key="3">
    <source>
        <dbReference type="EMBL" id="AGK03422.1"/>
    </source>
</evidence>
<dbReference type="KEGG" id="mre:K649_00550"/>
<dbReference type="EMBL" id="CP005385">
    <property type="protein sequence ID" value="AGK03422.1"/>
    <property type="molecule type" value="Genomic_DNA"/>
</dbReference>